<evidence type="ECO:0000313" key="6">
    <source>
        <dbReference type="EMBL" id="MFB9208100.1"/>
    </source>
</evidence>
<accession>A0ABV5IW38</accession>
<dbReference type="SUPFAM" id="SSF46785">
    <property type="entry name" value="Winged helix' DNA-binding domain"/>
    <property type="match status" value="1"/>
</dbReference>
<comment type="similarity">
    <text evidence="1">Belongs to the LysR transcriptional regulatory family.</text>
</comment>
<dbReference type="InterPro" id="IPR036390">
    <property type="entry name" value="WH_DNA-bd_sf"/>
</dbReference>
<dbReference type="CDD" id="cd08423">
    <property type="entry name" value="PBP2_LTTR_like_6"/>
    <property type="match status" value="1"/>
</dbReference>
<organism evidence="6 7">
    <name type="scientific">Nonomuraea spiralis</name>
    <dbReference type="NCBI Taxonomy" id="46182"/>
    <lineage>
        <taxon>Bacteria</taxon>
        <taxon>Bacillati</taxon>
        <taxon>Actinomycetota</taxon>
        <taxon>Actinomycetes</taxon>
        <taxon>Streptosporangiales</taxon>
        <taxon>Streptosporangiaceae</taxon>
        <taxon>Nonomuraea</taxon>
    </lineage>
</organism>
<name>A0ABV5IW38_9ACTN</name>
<dbReference type="Proteomes" id="UP001589647">
    <property type="component" value="Unassembled WGS sequence"/>
</dbReference>
<dbReference type="SUPFAM" id="SSF53850">
    <property type="entry name" value="Periplasmic binding protein-like II"/>
    <property type="match status" value="1"/>
</dbReference>
<evidence type="ECO:0000256" key="1">
    <source>
        <dbReference type="ARBA" id="ARBA00009437"/>
    </source>
</evidence>
<comment type="caution">
    <text evidence="6">The sequence shown here is derived from an EMBL/GenBank/DDBJ whole genome shotgun (WGS) entry which is preliminary data.</text>
</comment>
<dbReference type="PANTHER" id="PTHR30346">
    <property type="entry name" value="TRANSCRIPTIONAL DUAL REGULATOR HCAR-RELATED"/>
    <property type="match status" value="1"/>
</dbReference>
<reference evidence="6 7" key="1">
    <citation type="submission" date="2024-09" db="EMBL/GenBank/DDBJ databases">
        <authorList>
            <person name="Sun Q."/>
            <person name="Mori K."/>
        </authorList>
    </citation>
    <scope>NUCLEOTIDE SEQUENCE [LARGE SCALE GENOMIC DNA]</scope>
    <source>
        <strain evidence="6 7">CCM 3426</strain>
    </source>
</reference>
<keyword evidence="2" id="KW-0805">Transcription regulation</keyword>
<dbReference type="EMBL" id="JBHMEI010000067">
    <property type="protein sequence ID" value="MFB9208100.1"/>
    <property type="molecule type" value="Genomic_DNA"/>
</dbReference>
<dbReference type="InterPro" id="IPR000847">
    <property type="entry name" value="LysR_HTH_N"/>
</dbReference>
<keyword evidence="4" id="KW-0804">Transcription</keyword>
<dbReference type="InterPro" id="IPR005119">
    <property type="entry name" value="LysR_subst-bd"/>
</dbReference>
<evidence type="ECO:0000256" key="4">
    <source>
        <dbReference type="ARBA" id="ARBA00023163"/>
    </source>
</evidence>
<dbReference type="PANTHER" id="PTHR30346:SF29">
    <property type="entry name" value="LYSR SUBSTRATE-BINDING"/>
    <property type="match status" value="1"/>
</dbReference>
<keyword evidence="3" id="KW-0238">DNA-binding</keyword>
<dbReference type="InterPro" id="IPR036388">
    <property type="entry name" value="WH-like_DNA-bd_sf"/>
</dbReference>
<evidence type="ECO:0000313" key="7">
    <source>
        <dbReference type="Proteomes" id="UP001589647"/>
    </source>
</evidence>
<dbReference type="Pfam" id="PF03466">
    <property type="entry name" value="LysR_substrate"/>
    <property type="match status" value="1"/>
</dbReference>
<evidence type="ECO:0000256" key="3">
    <source>
        <dbReference type="ARBA" id="ARBA00023125"/>
    </source>
</evidence>
<dbReference type="Pfam" id="PF00126">
    <property type="entry name" value="HTH_1"/>
    <property type="match status" value="1"/>
</dbReference>
<feature type="domain" description="HTH lysR-type" evidence="5">
    <location>
        <begin position="2"/>
        <end position="59"/>
    </location>
</feature>
<sequence length="303" mass="32319">MIDAHRLRVLREVAAHGSFNRAAAALLLTPSAVSQQIAALERQLGTPVVTRSTRGVALTEPGRLLVETAETIAAELRHARERIDELASGRGRLTVATFTSGGRVLLPGVLSRFVAAHPQVETNVVEREPEDSLPLVRRGEADLAVAYHFDGPLPVLPGDRTGLSWTPLAEDPMSVALPAAHPLAGRASVDLTELAEQPWVIGCSKTEAFLRGYAAAAGFGLRVSGSTSDYHLAQALTAAGLGVSLVPSICLARETPGLAFVPLNPPRPARYIGIATRRRRQDHPLVPILVEWLREAAEALPGR</sequence>
<evidence type="ECO:0000256" key="2">
    <source>
        <dbReference type="ARBA" id="ARBA00023015"/>
    </source>
</evidence>
<protein>
    <submittedName>
        <fullName evidence="6">LysR family transcriptional regulator</fullName>
    </submittedName>
</protein>
<dbReference type="RefSeq" id="WP_189648509.1">
    <property type="nucleotide sequence ID" value="NZ_BMRC01000007.1"/>
</dbReference>
<evidence type="ECO:0000259" key="5">
    <source>
        <dbReference type="PROSITE" id="PS50931"/>
    </source>
</evidence>
<gene>
    <name evidence="6" type="ORF">ACFFV7_43450</name>
</gene>
<dbReference type="Gene3D" id="3.40.190.10">
    <property type="entry name" value="Periplasmic binding protein-like II"/>
    <property type="match status" value="2"/>
</dbReference>
<proteinExistence type="inferred from homology"/>
<keyword evidence="7" id="KW-1185">Reference proteome</keyword>
<dbReference type="PROSITE" id="PS50931">
    <property type="entry name" value="HTH_LYSR"/>
    <property type="match status" value="1"/>
</dbReference>
<dbReference type="Gene3D" id="1.10.10.10">
    <property type="entry name" value="Winged helix-like DNA-binding domain superfamily/Winged helix DNA-binding domain"/>
    <property type="match status" value="1"/>
</dbReference>